<comment type="caution">
    <text evidence="2">The sequence shown here is derived from an EMBL/GenBank/DDBJ whole genome shotgun (WGS) entry which is preliminary data.</text>
</comment>
<protein>
    <submittedName>
        <fullName evidence="2">Uncharacterized protein</fullName>
    </submittedName>
</protein>
<feature type="region of interest" description="Disordered" evidence="1">
    <location>
        <begin position="26"/>
        <end position="63"/>
    </location>
</feature>
<keyword evidence="3" id="KW-1185">Reference proteome</keyword>
<evidence type="ECO:0000313" key="3">
    <source>
        <dbReference type="Proteomes" id="UP000683000"/>
    </source>
</evidence>
<sequence>MTPAPQLLPEPYHCNDPLDQLRQEAAAAAHHIPTSSELQQTAPANAKKRRRQSRIATTPPPLPQMVTFESDFATMKIQTEDISKRIKNALYTYMFSTNAVPPTKEDRKSLIDRSIKNASQIVLGHSSPPKMGHYHKLCIDTMSNARSAFRKYAENTVEVFFDIDPPVRSGENVIEYRRIAAQGLLNQPGLDVFHVFHEGDVFYLEHQCISKLIEHVIGMDLKCAGVLQAASMKPLIALAVASFKLALLRRTTAPEEPAAAFFGEAYQGACSFIDGLDGDARATLVTFSSFLISRIPQRVN</sequence>
<dbReference type="EMBL" id="JAGFBS010000056">
    <property type="protein sequence ID" value="KAG6370135.1"/>
    <property type="molecule type" value="Genomic_DNA"/>
</dbReference>
<dbReference type="Proteomes" id="UP000683000">
    <property type="component" value="Unassembled WGS sequence"/>
</dbReference>
<feature type="compositionally biased region" description="Polar residues" evidence="1">
    <location>
        <begin position="33"/>
        <end position="43"/>
    </location>
</feature>
<reference evidence="2" key="1">
    <citation type="submission" date="2021-03" db="EMBL/GenBank/DDBJ databases">
        <title>Evolutionary innovations through gain and loss of genes in the ectomycorrhizal Boletales.</title>
        <authorList>
            <person name="Wu G."/>
            <person name="Miyauchi S."/>
            <person name="Morin E."/>
            <person name="Yang Z.-L."/>
            <person name="Xu J."/>
            <person name="Martin F.M."/>
        </authorList>
    </citation>
    <scope>NUCLEOTIDE SEQUENCE</scope>
    <source>
        <strain evidence="2">BR01</strain>
    </source>
</reference>
<dbReference type="AlphaFoldDB" id="A0A8I2YE36"/>
<organism evidence="2 3">
    <name type="scientific">Boletus reticuloceps</name>
    <dbReference type="NCBI Taxonomy" id="495285"/>
    <lineage>
        <taxon>Eukaryota</taxon>
        <taxon>Fungi</taxon>
        <taxon>Dikarya</taxon>
        <taxon>Basidiomycota</taxon>
        <taxon>Agaricomycotina</taxon>
        <taxon>Agaricomycetes</taxon>
        <taxon>Agaricomycetidae</taxon>
        <taxon>Boletales</taxon>
        <taxon>Boletineae</taxon>
        <taxon>Boletaceae</taxon>
        <taxon>Boletoideae</taxon>
        <taxon>Boletus</taxon>
    </lineage>
</organism>
<name>A0A8I2YE36_9AGAM</name>
<accession>A0A8I2YE36</accession>
<evidence type="ECO:0000256" key="1">
    <source>
        <dbReference type="SAM" id="MobiDB-lite"/>
    </source>
</evidence>
<gene>
    <name evidence="2" type="ORF">JVT61DRAFT_12437</name>
</gene>
<evidence type="ECO:0000313" key="2">
    <source>
        <dbReference type="EMBL" id="KAG6370135.1"/>
    </source>
</evidence>
<proteinExistence type="predicted"/>